<dbReference type="Proteomes" id="UP001595075">
    <property type="component" value="Unassembled WGS sequence"/>
</dbReference>
<sequence length="246" mass="28184">MRGMNLKPSRVYQTAYHLLETASISQPPPWFTTIGAIPPAEILTRTQPAQHREVNRRSKVRKPSKMFRPQPIVYEEDKLRMEFYSDHPWELARPRIVLEDDGKDGQKCDWSRIEQPGRQLSGESVIQRQLWLINNNAGMSSNQAYDVARKEFYALRHEEEVERRVQREEAEWSGAYFGKGPIEIGMELEDKSYESWKAWAESEVQQMAIQRDAAYTGVNTEDDDEAAIAVAAAALAGETEVLPDSV</sequence>
<dbReference type="PANTHER" id="PTHR37799:SF1">
    <property type="entry name" value="SMALL RIBOSOMAL SUBUNIT PROTEIN MS23"/>
    <property type="match status" value="1"/>
</dbReference>
<evidence type="ECO:0000256" key="5">
    <source>
        <dbReference type="ARBA" id="ARBA00023274"/>
    </source>
</evidence>
<dbReference type="PIRSF" id="PIRSF029764">
    <property type="entry name" value="RSM25"/>
    <property type="match status" value="1"/>
</dbReference>
<dbReference type="EMBL" id="JAZHXI010000003">
    <property type="protein sequence ID" value="KAL2073218.1"/>
    <property type="molecule type" value="Genomic_DNA"/>
</dbReference>
<accession>A0ABR4CTA7</accession>
<keyword evidence="4 6" id="KW-0496">Mitochondrion</keyword>
<evidence type="ECO:0000256" key="1">
    <source>
        <dbReference type="ARBA" id="ARBA00004173"/>
    </source>
</evidence>
<organism evidence="7 8">
    <name type="scientific">Oculimacula yallundae</name>
    <dbReference type="NCBI Taxonomy" id="86028"/>
    <lineage>
        <taxon>Eukaryota</taxon>
        <taxon>Fungi</taxon>
        <taxon>Dikarya</taxon>
        <taxon>Ascomycota</taxon>
        <taxon>Pezizomycotina</taxon>
        <taxon>Leotiomycetes</taxon>
        <taxon>Helotiales</taxon>
        <taxon>Ploettnerulaceae</taxon>
        <taxon>Oculimacula</taxon>
    </lineage>
</organism>
<evidence type="ECO:0000313" key="7">
    <source>
        <dbReference type="EMBL" id="KAL2073218.1"/>
    </source>
</evidence>
<dbReference type="CDD" id="cd23701">
    <property type="entry name" value="At1g26750"/>
    <property type="match status" value="1"/>
</dbReference>
<evidence type="ECO:0000313" key="8">
    <source>
        <dbReference type="Proteomes" id="UP001595075"/>
    </source>
</evidence>
<evidence type="ECO:0000256" key="3">
    <source>
        <dbReference type="ARBA" id="ARBA00022980"/>
    </source>
</evidence>
<reference evidence="7 8" key="1">
    <citation type="journal article" date="2024" name="Commun. Biol.">
        <title>Comparative genomic analysis of thermophilic fungi reveals convergent evolutionary adaptations and gene losses.</title>
        <authorList>
            <person name="Steindorff A.S."/>
            <person name="Aguilar-Pontes M.V."/>
            <person name="Robinson A.J."/>
            <person name="Andreopoulos B."/>
            <person name="LaButti K."/>
            <person name="Kuo A."/>
            <person name="Mondo S."/>
            <person name="Riley R."/>
            <person name="Otillar R."/>
            <person name="Haridas S."/>
            <person name="Lipzen A."/>
            <person name="Grimwood J."/>
            <person name="Schmutz J."/>
            <person name="Clum A."/>
            <person name="Reid I.D."/>
            <person name="Moisan M.C."/>
            <person name="Butler G."/>
            <person name="Nguyen T.T.M."/>
            <person name="Dewar K."/>
            <person name="Conant G."/>
            <person name="Drula E."/>
            <person name="Henrissat B."/>
            <person name="Hansel C."/>
            <person name="Singer S."/>
            <person name="Hutchinson M.I."/>
            <person name="de Vries R.P."/>
            <person name="Natvig D.O."/>
            <person name="Powell A.J."/>
            <person name="Tsang A."/>
            <person name="Grigoriev I.V."/>
        </authorList>
    </citation>
    <scope>NUCLEOTIDE SEQUENCE [LARGE SCALE GENOMIC DNA]</scope>
    <source>
        <strain evidence="7 8">CBS 494.80</strain>
    </source>
</reference>
<evidence type="ECO:0000256" key="6">
    <source>
        <dbReference type="PIRNR" id="PIRNR029764"/>
    </source>
</evidence>
<name>A0ABR4CTA7_9HELO</name>
<dbReference type="PANTHER" id="PTHR37799">
    <property type="entry name" value="37S RIBOSOMAL PROTEIN S25, MITOCHONDRIAL"/>
    <property type="match status" value="1"/>
</dbReference>
<dbReference type="InterPro" id="IPR016939">
    <property type="entry name" value="Ribosomal_mS23_fun"/>
</dbReference>
<comment type="subunit">
    <text evidence="6">Component of the mitochondrial small ribosomal subunit.</text>
</comment>
<dbReference type="Pfam" id="PF13741">
    <property type="entry name" value="MRP-S25"/>
    <property type="match status" value="1"/>
</dbReference>
<keyword evidence="3 6" id="KW-0689">Ribosomal protein</keyword>
<gene>
    <name evidence="7" type="ORF">VTL71DRAFT_10542</name>
</gene>
<evidence type="ECO:0000256" key="4">
    <source>
        <dbReference type="ARBA" id="ARBA00023128"/>
    </source>
</evidence>
<keyword evidence="8" id="KW-1185">Reference proteome</keyword>
<comment type="subcellular location">
    <subcellularLocation>
        <location evidence="1 6">Mitochondrion</location>
    </subcellularLocation>
</comment>
<comment type="caution">
    <text evidence="7">The sequence shown here is derived from an EMBL/GenBank/DDBJ whole genome shotgun (WGS) entry which is preliminary data.</text>
</comment>
<proteinExistence type="inferred from homology"/>
<dbReference type="InterPro" id="IPR059242">
    <property type="entry name" value="mS23_dom"/>
</dbReference>
<keyword evidence="5 6" id="KW-0687">Ribonucleoprotein</keyword>
<comment type="similarity">
    <text evidence="2">Belongs to the mitochondrion-specific ribosomal protein mS23 family.</text>
</comment>
<protein>
    <recommendedName>
        <fullName evidence="6">37S ribosomal protein S25, mitochondrial</fullName>
    </recommendedName>
</protein>
<evidence type="ECO:0000256" key="2">
    <source>
        <dbReference type="ARBA" id="ARBA00009864"/>
    </source>
</evidence>